<dbReference type="EnsemblPlants" id="EMT15883">
    <property type="protein sequence ID" value="EMT15883"/>
    <property type="gene ID" value="F775_31950"/>
</dbReference>
<proteinExistence type="predicted"/>
<organism evidence="1">
    <name type="scientific">Aegilops tauschii</name>
    <name type="common">Tausch's goatgrass</name>
    <name type="synonym">Aegilops squarrosa</name>
    <dbReference type="NCBI Taxonomy" id="37682"/>
    <lineage>
        <taxon>Eukaryota</taxon>
        <taxon>Viridiplantae</taxon>
        <taxon>Streptophyta</taxon>
        <taxon>Embryophyta</taxon>
        <taxon>Tracheophyta</taxon>
        <taxon>Spermatophyta</taxon>
        <taxon>Magnoliopsida</taxon>
        <taxon>Liliopsida</taxon>
        <taxon>Poales</taxon>
        <taxon>Poaceae</taxon>
        <taxon>BOP clade</taxon>
        <taxon>Pooideae</taxon>
        <taxon>Triticodae</taxon>
        <taxon>Triticeae</taxon>
        <taxon>Triticinae</taxon>
        <taxon>Aegilops</taxon>
    </lineage>
</organism>
<dbReference type="AlphaFoldDB" id="N1QY76"/>
<name>N1QY76_AEGTA</name>
<reference evidence="1" key="1">
    <citation type="submission" date="2015-06" db="UniProtKB">
        <authorList>
            <consortium name="EnsemblPlants"/>
        </authorList>
    </citation>
    <scope>IDENTIFICATION</scope>
</reference>
<protein>
    <submittedName>
        <fullName evidence="1">Uncharacterized protein</fullName>
    </submittedName>
</protein>
<dbReference type="ExpressionAtlas" id="N1QY76">
    <property type="expression patterns" value="baseline"/>
</dbReference>
<sequence length="91" mass="9516">MAPLGVKEQGRAKRPAVWGGAARPAAQTADASWDGGEASDREGSESSWSAGKVKSRRLKMVRTGGAQVMSRSYEAHCKVGADQGGRVICVV</sequence>
<evidence type="ECO:0000313" key="1">
    <source>
        <dbReference type="EnsemblPlants" id="EMT15883"/>
    </source>
</evidence>
<accession>N1QY76</accession>